<name>A0A078LJX9_CITKO</name>
<keyword evidence="1" id="KW-0812">Transmembrane</keyword>
<proteinExistence type="predicted"/>
<dbReference type="PATRIC" id="fig|545.12.peg.3845"/>
<feature type="transmembrane region" description="Helical" evidence="1">
    <location>
        <begin position="66"/>
        <end position="92"/>
    </location>
</feature>
<dbReference type="RefSeq" id="WP_115608894.1">
    <property type="nucleotide sequence ID" value="NZ_CAYTAX010000002.1"/>
</dbReference>
<keyword evidence="1" id="KW-1133">Transmembrane helix</keyword>
<accession>A0A078LJX9</accession>
<feature type="transmembrane region" description="Helical" evidence="1">
    <location>
        <begin position="37"/>
        <end position="60"/>
    </location>
</feature>
<evidence type="ECO:0000313" key="2">
    <source>
        <dbReference type="EMBL" id="CDZ85622.1"/>
    </source>
</evidence>
<dbReference type="EMBL" id="LK931336">
    <property type="protein sequence ID" value="CDZ85622.1"/>
    <property type="molecule type" value="Genomic_DNA"/>
</dbReference>
<gene>
    <name evidence="2" type="ORF">BN1086_03838</name>
</gene>
<organism evidence="2">
    <name type="scientific">Citrobacter koseri</name>
    <name type="common">Citrobacter diversus</name>
    <dbReference type="NCBI Taxonomy" id="545"/>
    <lineage>
        <taxon>Bacteria</taxon>
        <taxon>Pseudomonadati</taxon>
        <taxon>Pseudomonadota</taxon>
        <taxon>Gammaproteobacteria</taxon>
        <taxon>Enterobacterales</taxon>
        <taxon>Enterobacteriaceae</taxon>
        <taxon>Citrobacter</taxon>
    </lineage>
</organism>
<reference evidence="2" key="1">
    <citation type="submission" date="2014-06" db="EMBL/GenBank/DDBJ databases">
        <authorList>
            <person name="Urmite Genomes Urmite Genomes"/>
        </authorList>
    </citation>
    <scope>NUCLEOTIDE SEQUENCE</scope>
</reference>
<dbReference type="AlphaFoldDB" id="A0A078LJX9"/>
<protein>
    <submittedName>
        <fullName evidence="2">Uncharacterized protein</fullName>
    </submittedName>
</protein>
<keyword evidence="1" id="KW-0472">Membrane</keyword>
<evidence type="ECO:0000256" key="1">
    <source>
        <dbReference type="SAM" id="Phobius"/>
    </source>
</evidence>
<sequence>MDNELEDILAKTGMKKKDATILIKLAKRKHISLGRAFFLYAWKYYAWSGALLLAVIFASLSEGIEYFIVNVLFCIAVALVSLFFTPFVINLIRSIKIQVKLIGK</sequence>